<gene>
    <name evidence="6" type="ORF">Ocin01_11650</name>
</gene>
<dbReference type="SMART" id="SM00184">
    <property type="entry name" value="RING"/>
    <property type="match status" value="1"/>
</dbReference>
<dbReference type="Gene3D" id="3.30.40.10">
    <property type="entry name" value="Zinc/RING finger domain, C3HC4 (zinc finger)"/>
    <property type="match status" value="1"/>
</dbReference>
<keyword evidence="1 3" id="KW-0863">Zinc-finger</keyword>
<dbReference type="InterPro" id="IPR013083">
    <property type="entry name" value="Znf_RING/FYVE/PHD"/>
</dbReference>
<feature type="compositionally biased region" description="Low complexity" evidence="4">
    <location>
        <begin position="237"/>
        <end position="252"/>
    </location>
</feature>
<keyword evidence="2" id="KW-0862">Zinc</keyword>
<protein>
    <recommendedName>
        <fullName evidence="5">RING-type domain-containing protein</fullName>
    </recommendedName>
</protein>
<name>A0A1D2MPQ0_ORCCI</name>
<organism evidence="6 7">
    <name type="scientific">Orchesella cincta</name>
    <name type="common">Springtail</name>
    <name type="synonym">Podura cincta</name>
    <dbReference type="NCBI Taxonomy" id="48709"/>
    <lineage>
        <taxon>Eukaryota</taxon>
        <taxon>Metazoa</taxon>
        <taxon>Ecdysozoa</taxon>
        <taxon>Arthropoda</taxon>
        <taxon>Hexapoda</taxon>
        <taxon>Collembola</taxon>
        <taxon>Entomobryomorpha</taxon>
        <taxon>Entomobryoidea</taxon>
        <taxon>Orchesellidae</taxon>
        <taxon>Orchesellinae</taxon>
        <taxon>Orchesella</taxon>
    </lineage>
</organism>
<keyword evidence="1 3" id="KW-0479">Metal-binding</keyword>
<feature type="region of interest" description="Disordered" evidence="4">
    <location>
        <begin position="233"/>
        <end position="267"/>
    </location>
</feature>
<dbReference type="GO" id="GO:0008270">
    <property type="term" value="F:zinc ion binding"/>
    <property type="evidence" value="ECO:0007669"/>
    <property type="project" value="UniProtKB-KW"/>
</dbReference>
<evidence type="ECO:0000256" key="2">
    <source>
        <dbReference type="ARBA" id="ARBA00022833"/>
    </source>
</evidence>
<evidence type="ECO:0000256" key="4">
    <source>
        <dbReference type="SAM" id="MobiDB-lite"/>
    </source>
</evidence>
<dbReference type="SUPFAM" id="SSF57850">
    <property type="entry name" value="RING/U-box"/>
    <property type="match status" value="1"/>
</dbReference>
<proteinExistence type="predicted"/>
<feature type="domain" description="RING-type" evidence="5">
    <location>
        <begin position="69"/>
        <end position="110"/>
    </location>
</feature>
<evidence type="ECO:0000256" key="1">
    <source>
        <dbReference type="ARBA" id="ARBA00022771"/>
    </source>
</evidence>
<keyword evidence="7" id="KW-1185">Reference proteome</keyword>
<evidence type="ECO:0000313" key="7">
    <source>
        <dbReference type="Proteomes" id="UP000094527"/>
    </source>
</evidence>
<dbReference type="PROSITE" id="PS50089">
    <property type="entry name" value="ZF_RING_2"/>
    <property type="match status" value="1"/>
</dbReference>
<dbReference type="Proteomes" id="UP000094527">
    <property type="component" value="Unassembled WGS sequence"/>
</dbReference>
<dbReference type="InterPro" id="IPR001841">
    <property type="entry name" value="Znf_RING"/>
</dbReference>
<dbReference type="AlphaFoldDB" id="A0A1D2MPQ0"/>
<evidence type="ECO:0000259" key="5">
    <source>
        <dbReference type="PROSITE" id="PS50089"/>
    </source>
</evidence>
<accession>A0A1D2MPQ0</accession>
<sequence length="267" mass="29811">MSAKNSGRCLSYQCNICYTPMGSSAIVRVSMAIIDKLKGIKCPFQVLEVHPNERCATLRFPFYESARSCIVSWSHLIMTPCGHMFHKACLMVNLLTAWRGENPEECPACNTRLVPGTLIDLDIPVHCNTNTPEKTATVEDNSLTLTAYPNSMKPACDKEICNRRAELQATTHDRMDKTVTETFYLAKILDDLQFNMQLQRQKFAQGQEEFNRRLAVYYQVKAEAAIKTRVRDTRILTPASPQGGTTTSTATQGGSGQTRSQDSAETN</sequence>
<evidence type="ECO:0000256" key="3">
    <source>
        <dbReference type="PROSITE-ProRule" id="PRU00175"/>
    </source>
</evidence>
<comment type="caution">
    <text evidence="6">The sequence shown here is derived from an EMBL/GenBank/DDBJ whole genome shotgun (WGS) entry which is preliminary data.</text>
</comment>
<dbReference type="EMBL" id="LJIJ01000719">
    <property type="protein sequence ID" value="ODM95037.1"/>
    <property type="molecule type" value="Genomic_DNA"/>
</dbReference>
<reference evidence="6 7" key="1">
    <citation type="journal article" date="2016" name="Genome Biol. Evol.">
        <title>Gene Family Evolution Reflects Adaptation to Soil Environmental Stressors in the Genome of the Collembolan Orchesella cincta.</title>
        <authorList>
            <person name="Faddeeva-Vakhrusheva A."/>
            <person name="Derks M.F."/>
            <person name="Anvar S.Y."/>
            <person name="Agamennone V."/>
            <person name="Suring W."/>
            <person name="Smit S."/>
            <person name="van Straalen N.M."/>
            <person name="Roelofs D."/>
        </authorList>
    </citation>
    <scope>NUCLEOTIDE SEQUENCE [LARGE SCALE GENOMIC DNA]</scope>
    <source>
        <tissue evidence="6">Mixed pool</tissue>
    </source>
</reference>
<evidence type="ECO:0000313" key="6">
    <source>
        <dbReference type="EMBL" id="ODM95037.1"/>
    </source>
</evidence>